<accession>A0A2S4Q152</accession>
<dbReference type="AlphaFoldDB" id="A0A2S4Q152"/>
<evidence type="ECO:0000313" key="3">
    <source>
        <dbReference type="EMBL" id="POS88012.1"/>
    </source>
</evidence>
<dbReference type="OrthoDB" id="3364649at2759"/>
<evidence type="ECO:0000256" key="1">
    <source>
        <dbReference type="SAM" id="Coils"/>
    </source>
</evidence>
<feature type="region of interest" description="Disordered" evidence="2">
    <location>
        <begin position="52"/>
        <end position="140"/>
    </location>
</feature>
<dbReference type="STRING" id="225359.A0A2S4Q152"/>
<dbReference type="Proteomes" id="UP000237438">
    <property type="component" value="Unassembled WGS sequence"/>
</dbReference>
<dbReference type="GO" id="GO:0007059">
    <property type="term" value="P:chromosome segregation"/>
    <property type="evidence" value="ECO:0007669"/>
    <property type="project" value="InterPro"/>
</dbReference>
<keyword evidence="1" id="KW-0175">Coiled coil</keyword>
<dbReference type="PANTHER" id="PTHR14778">
    <property type="entry name" value="KINETOCHORE-ASSOCIATED PROTEIN DSN1 HOMOLOG"/>
    <property type="match status" value="1"/>
</dbReference>
<feature type="coiled-coil region" evidence="1">
    <location>
        <begin position="304"/>
        <end position="331"/>
    </location>
</feature>
<reference evidence="3 4" key="1">
    <citation type="submission" date="2017-10" db="EMBL/GenBank/DDBJ databases">
        <title>Development of genomic resources for the powdery mildew, Erysiphe pulchra.</title>
        <authorList>
            <person name="Wadl P.A."/>
            <person name="Mack B.M."/>
            <person name="Moore G."/>
            <person name="Beltz S.B."/>
        </authorList>
    </citation>
    <scope>NUCLEOTIDE SEQUENCE [LARGE SCALE GENOMIC DNA]</scope>
    <source>
        <strain evidence="3">Cflorida</strain>
    </source>
</reference>
<protein>
    <submittedName>
        <fullName evidence="3">Uncharacterized protein</fullName>
    </submittedName>
</protein>
<evidence type="ECO:0000313" key="4">
    <source>
        <dbReference type="Proteomes" id="UP000237438"/>
    </source>
</evidence>
<proteinExistence type="predicted"/>
<organism evidence="3 4">
    <name type="scientific">Erysiphe pulchra</name>
    <dbReference type="NCBI Taxonomy" id="225359"/>
    <lineage>
        <taxon>Eukaryota</taxon>
        <taxon>Fungi</taxon>
        <taxon>Dikarya</taxon>
        <taxon>Ascomycota</taxon>
        <taxon>Pezizomycotina</taxon>
        <taxon>Leotiomycetes</taxon>
        <taxon>Erysiphales</taxon>
        <taxon>Erysiphaceae</taxon>
        <taxon>Erysiphe</taxon>
    </lineage>
</organism>
<feature type="coiled-coil region" evidence="1">
    <location>
        <begin position="378"/>
        <end position="426"/>
    </location>
</feature>
<keyword evidence="4" id="KW-1185">Reference proteome</keyword>
<dbReference type="InterPro" id="IPR013218">
    <property type="entry name" value="Dsn1/Mis13"/>
</dbReference>
<dbReference type="GO" id="GO:0000444">
    <property type="term" value="C:MIS12/MIND type complex"/>
    <property type="evidence" value="ECO:0007669"/>
    <property type="project" value="InterPro"/>
</dbReference>
<gene>
    <name evidence="3" type="ORF">EPUL_000387</name>
</gene>
<dbReference type="Pfam" id="PF08202">
    <property type="entry name" value="MIS13"/>
    <property type="match status" value="1"/>
</dbReference>
<name>A0A2S4Q152_9PEZI</name>
<evidence type="ECO:0000256" key="2">
    <source>
        <dbReference type="SAM" id="MobiDB-lite"/>
    </source>
</evidence>
<dbReference type="PANTHER" id="PTHR14778:SF2">
    <property type="entry name" value="KINETOCHORE-ASSOCIATED PROTEIN DSN1 HOMOLOG"/>
    <property type="match status" value="1"/>
</dbReference>
<dbReference type="EMBL" id="PEDP01000042">
    <property type="protein sequence ID" value="POS88012.1"/>
    <property type="molecule type" value="Genomic_DNA"/>
</dbReference>
<dbReference type="GO" id="GO:0051301">
    <property type="term" value="P:cell division"/>
    <property type="evidence" value="ECO:0007669"/>
    <property type="project" value="InterPro"/>
</dbReference>
<sequence length="463" mass="52845">MTTILRIKDHFEILKMSQTAGRRRSKRLASKEYKIQTYDEEDGDFVFTRASKRLKAQSSEPEVPPIVTTKRSRKPREPPEETESQSGKTAIRKVKESKTYFSTPKSDNEGPMTSKRRRTGRSSLQKAVVKEKNGDSDGDSFITKGAIQAVVQDHTKHKNKPTIIPLPLSDTPIISRNKEFRNKAREGNRRSSLGLRGRRASSLIDNGHSAIPHQEVEMHDFYKYIEAEGLSEPRRMKQLLIWTGERCIGRKFASGSSNSAAELAARHVKQALLNDFANKSEYSDWFNREEVEPTKIVKKQNPRNLELEGNIVAVEARLKILREERDKWKELARRPPKFPVILPDTADLEPSRIDASLLDPEQAKILAEASSSSASDLRNQISQKLKKLQSTLEFEVDQFADGVYKLERYQETIDRVADRILSLSAKKLEELERKGKEQIGTRDLPMKEVLRSLSRILPERNTG</sequence>
<comment type="caution">
    <text evidence="3">The sequence shown here is derived from an EMBL/GenBank/DDBJ whole genome shotgun (WGS) entry which is preliminary data.</text>
</comment>